<feature type="region of interest" description="Disordered" evidence="1">
    <location>
        <begin position="437"/>
        <end position="462"/>
    </location>
</feature>
<evidence type="ECO:0000256" key="1">
    <source>
        <dbReference type="SAM" id="MobiDB-lite"/>
    </source>
</evidence>
<keyword evidence="3" id="KW-1185">Reference proteome</keyword>
<feature type="region of interest" description="Disordered" evidence="1">
    <location>
        <begin position="1"/>
        <end position="21"/>
    </location>
</feature>
<dbReference type="AlphaFoldDB" id="A0AAD4D1P0"/>
<proteinExistence type="predicted"/>
<sequence>TTLETTPEEPEGHDQERPRAATAVGAGAGAAVGAGAGASTAVDEDFAQVALCSPFSDLISRLYKLHGHTPPKVEKQIVPFPSTTIQELYNLASGILTDWDNQTKVALSGIVNTIDSSNGQYFSNFEAIRDGCHIADFFTVTSQQQAIINKIKSQLGSGKRRNLSRLRRYCSRRYDDLDEQQDLGSWAEEQEDAFEEELSIMKIMVLICNEIEAMATRQSETEDVVIWRDIARILFSGEMTPRIGELGSQCTRDDRVKVEEVFGGSESHIKSRKIDLFFQKQLPGFSKPLELFSWEAKSMSAGTEQLQIQRRKNIRINACIANKTSSIAGFVGSVTKFPLPDPVILDIEGKEHCRVFGAGTVTASKSMICLPGVVDSIEDFLDEGHLSALLSLKHHNIDFVKAVKKGATLYKDEEALSRMLGHKMTNSEPCIIYTPTKKTKKDAAGGKGSAQQDKKTLKMKEE</sequence>
<feature type="non-terminal residue" evidence="2">
    <location>
        <position position="462"/>
    </location>
</feature>
<organism evidence="2 3">
    <name type="scientific">Linnemannia exigua</name>
    <dbReference type="NCBI Taxonomy" id="604196"/>
    <lineage>
        <taxon>Eukaryota</taxon>
        <taxon>Fungi</taxon>
        <taxon>Fungi incertae sedis</taxon>
        <taxon>Mucoromycota</taxon>
        <taxon>Mortierellomycotina</taxon>
        <taxon>Mortierellomycetes</taxon>
        <taxon>Mortierellales</taxon>
        <taxon>Mortierellaceae</taxon>
        <taxon>Linnemannia</taxon>
    </lineage>
</organism>
<evidence type="ECO:0000313" key="2">
    <source>
        <dbReference type="EMBL" id="KAG0253873.1"/>
    </source>
</evidence>
<comment type="caution">
    <text evidence="2">The sequence shown here is derived from an EMBL/GenBank/DDBJ whole genome shotgun (WGS) entry which is preliminary data.</text>
</comment>
<feature type="compositionally biased region" description="Basic and acidic residues" evidence="1">
    <location>
        <begin position="452"/>
        <end position="462"/>
    </location>
</feature>
<reference evidence="2" key="1">
    <citation type="journal article" date="2020" name="Fungal Divers.">
        <title>Resolving the Mortierellaceae phylogeny through synthesis of multi-gene phylogenetics and phylogenomics.</title>
        <authorList>
            <person name="Vandepol N."/>
            <person name="Liber J."/>
            <person name="Desiro A."/>
            <person name="Na H."/>
            <person name="Kennedy M."/>
            <person name="Barry K."/>
            <person name="Grigoriev I.V."/>
            <person name="Miller A.N."/>
            <person name="O'Donnell K."/>
            <person name="Stajich J.E."/>
            <person name="Bonito G."/>
        </authorList>
    </citation>
    <scope>NUCLEOTIDE SEQUENCE</scope>
    <source>
        <strain evidence="2">NRRL 28262</strain>
    </source>
</reference>
<gene>
    <name evidence="2" type="ORF">BGZ95_006190</name>
</gene>
<name>A0AAD4D1P0_9FUNG</name>
<evidence type="ECO:0000313" key="3">
    <source>
        <dbReference type="Proteomes" id="UP001194580"/>
    </source>
</evidence>
<dbReference type="EMBL" id="JAAAIL010002882">
    <property type="protein sequence ID" value="KAG0253873.1"/>
    <property type="molecule type" value="Genomic_DNA"/>
</dbReference>
<feature type="non-terminal residue" evidence="2">
    <location>
        <position position="1"/>
    </location>
</feature>
<feature type="compositionally biased region" description="Basic and acidic residues" evidence="1">
    <location>
        <begin position="10"/>
        <end position="19"/>
    </location>
</feature>
<dbReference type="Proteomes" id="UP001194580">
    <property type="component" value="Unassembled WGS sequence"/>
</dbReference>
<protein>
    <submittedName>
        <fullName evidence="2">Uncharacterized protein</fullName>
    </submittedName>
</protein>
<accession>A0AAD4D1P0</accession>